<dbReference type="AlphaFoldDB" id="F0ZHI2"/>
<dbReference type="OrthoDB" id="41532at2759"/>
<evidence type="ECO:0000313" key="2">
    <source>
        <dbReference type="Proteomes" id="UP000001064"/>
    </source>
</evidence>
<dbReference type="KEGG" id="dpp:DICPUDRAFT_31630"/>
<dbReference type="eggNOG" id="ENOG502RBIW">
    <property type="taxonomic scope" value="Eukaryota"/>
</dbReference>
<dbReference type="GeneID" id="10500311"/>
<dbReference type="VEuPathDB" id="AmoebaDB:DICPUDRAFT_31630"/>
<reference evidence="2" key="1">
    <citation type="journal article" date="2011" name="Genome Biol.">
        <title>Comparative genomics of the social amoebae Dictyostelium discoideum and Dictyostelium purpureum.</title>
        <authorList>
            <consortium name="US DOE Joint Genome Institute (JGI-PGF)"/>
            <person name="Sucgang R."/>
            <person name="Kuo A."/>
            <person name="Tian X."/>
            <person name="Salerno W."/>
            <person name="Parikh A."/>
            <person name="Feasley C.L."/>
            <person name="Dalin E."/>
            <person name="Tu H."/>
            <person name="Huang E."/>
            <person name="Barry K."/>
            <person name="Lindquist E."/>
            <person name="Shapiro H."/>
            <person name="Bruce D."/>
            <person name="Schmutz J."/>
            <person name="Salamov A."/>
            <person name="Fey P."/>
            <person name="Gaudet P."/>
            <person name="Anjard C."/>
            <person name="Babu M.M."/>
            <person name="Basu S."/>
            <person name="Bushmanova Y."/>
            <person name="van der Wel H."/>
            <person name="Katoh-Kurasawa M."/>
            <person name="Dinh C."/>
            <person name="Coutinho P.M."/>
            <person name="Saito T."/>
            <person name="Elias M."/>
            <person name="Schaap P."/>
            <person name="Kay R.R."/>
            <person name="Henrissat B."/>
            <person name="Eichinger L."/>
            <person name="Rivero F."/>
            <person name="Putnam N.H."/>
            <person name="West C.M."/>
            <person name="Loomis W.F."/>
            <person name="Chisholm R.L."/>
            <person name="Shaulsky G."/>
            <person name="Strassmann J.E."/>
            <person name="Queller D.C."/>
            <person name="Kuspa A."/>
            <person name="Grigoriev I.V."/>
        </authorList>
    </citation>
    <scope>NUCLEOTIDE SEQUENCE [LARGE SCALE GENOMIC DNA]</scope>
    <source>
        <strain evidence="2">QSDP1</strain>
    </source>
</reference>
<evidence type="ECO:0000313" key="1">
    <source>
        <dbReference type="EMBL" id="EGC36571.1"/>
    </source>
</evidence>
<protein>
    <recommendedName>
        <fullName evidence="3">N-acetyltransferase domain-containing protein</fullName>
    </recommendedName>
</protein>
<gene>
    <name evidence="1" type="ORF">DICPUDRAFT_31630</name>
</gene>
<dbReference type="GO" id="GO:0008080">
    <property type="term" value="F:N-acetyltransferase activity"/>
    <property type="evidence" value="ECO:0000318"/>
    <property type="project" value="GO_Central"/>
</dbReference>
<dbReference type="PANTHER" id="PTHR20905">
    <property type="entry name" value="N-ACETYLTRANSFERASE-RELATED"/>
    <property type="match status" value="1"/>
</dbReference>
<dbReference type="SUPFAM" id="SSF55729">
    <property type="entry name" value="Acyl-CoA N-acyltransferases (Nat)"/>
    <property type="match status" value="1"/>
</dbReference>
<dbReference type="FunFam" id="3.40.630.30:FF:000417">
    <property type="entry name" value="Uncharacterized protein"/>
    <property type="match status" value="1"/>
</dbReference>
<proteinExistence type="predicted"/>
<dbReference type="Gene3D" id="3.40.630.30">
    <property type="match status" value="1"/>
</dbReference>
<evidence type="ECO:0008006" key="3">
    <source>
        <dbReference type="Google" id="ProtNLM"/>
    </source>
</evidence>
<dbReference type="EMBL" id="GL871022">
    <property type="protein sequence ID" value="EGC36571.1"/>
    <property type="molecule type" value="Genomic_DNA"/>
</dbReference>
<dbReference type="PANTHER" id="PTHR20905:SF1">
    <property type="entry name" value="AT07410P-RELATED"/>
    <property type="match status" value="1"/>
</dbReference>
<sequence length="226" mass="26513">MTHQHLSNITYKVLTPNMVPKVVDCVVKSFSNDPFTQLLKLNQQNWIQMSHMFIDRAAQKDYSLVAINNQDQQVIGCILLEDWKERQPPTFHTGLDEVWNPVKSIFAQLHQEYKQQHVNNIKFGEVIHALYFTCVTPQNRGKGVAYDMWYHSTDIARAYNFQYMVGETSTRSGERLCEHIGFTQKAAIPYNKFKYDGERIFSKLPHINTDFEKLTMWEKKIVSNLY</sequence>
<dbReference type="RefSeq" id="XP_003286875.1">
    <property type="nucleotide sequence ID" value="XM_003286827.1"/>
</dbReference>
<dbReference type="OMA" id="WYHSTDI"/>
<dbReference type="Proteomes" id="UP000001064">
    <property type="component" value="Unassembled WGS sequence"/>
</dbReference>
<dbReference type="InterPro" id="IPR016181">
    <property type="entry name" value="Acyl_CoA_acyltransferase"/>
</dbReference>
<name>F0ZHI2_DICPU</name>
<organism evidence="1 2">
    <name type="scientific">Dictyostelium purpureum</name>
    <name type="common">Slime mold</name>
    <dbReference type="NCBI Taxonomy" id="5786"/>
    <lineage>
        <taxon>Eukaryota</taxon>
        <taxon>Amoebozoa</taxon>
        <taxon>Evosea</taxon>
        <taxon>Eumycetozoa</taxon>
        <taxon>Dictyostelia</taxon>
        <taxon>Dictyosteliales</taxon>
        <taxon>Dictyosteliaceae</taxon>
        <taxon>Dictyostelium</taxon>
    </lineage>
</organism>
<keyword evidence="2" id="KW-1185">Reference proteome</keyword>
<accession>F0ZHI2</accession>
<dbReference type="InParanoid" id="F0ZHI2"/>